<sequence>MAAESWFRSLWKPHRKHEGGPVAVIGVLAFEVASLMSKLIYLWKSLSDKHVVKLREEITNSVGIRKLVSDDDDYIVGLICSETMETLGHVARAVSRLAKKCNDPSLKSFEHVFNELIKFGVDPYGWQFTWRKMDRKVKKMERFISANGNLYQEMESLSELEHTLRRLKGNAESDSITLVEYEKRVAWKQQEVKQLKEISLWNRTYDNAVRLLVRSLFTVYERIGHVFGIGQMDDLKIQDSRGLDSDFIRRSHSVSVLAQQSSVHPSENSSIPRFSSGPLGSLTTKSGPITRTNIKANFYSGPLGNSVTASNPISRKNKVMNFFSGPLGRSTTKSGPLARTKNTVLKLWQSRDLLSMLQRQNPLKKTSHSTPGGAFKGCITGRDSSPVKNSYVVSSSVQSGILSSSGSGSLPQNNNQPIINSKHRYLNAPSGTLGAAALALHYANVIIVIERLVAAPHLIGHDAREDLYNMLPASVRDSLRTRLKPYAKSLTSSIYDTVLAGEWTEAMSGILEWLAPLAHNMIRWQSERSFEHQNLVSRTNVLLVQTLYFADQEKIEATITELLVGLNYVWRFGRELNTKAILDCGSDRTFDSSLEVDG</sequence>
<feature type="non-terminal residue" evidence="4">
    <location>
        <position position="1"/>
    </location>
</feature>
<evidence type="ECO:0000313" key="4">
    <source>
        <dbReference type="EMBL" id="KAE9465381.1"/>
    </source>
</evidence>
<feature type="region of interest" description="Disordered" evidence="1">
    <location>
        <begin position="258"/>
        <end position="287"/>
    </location>
</feature>
<evidence type="ECO:0000259" key="3">
    <source>
        <dbReference type="Pfam" id="PF11961"/>
    </source>
</evidence>
<dbReference type="PANTHER" id="PTHR31371">
    <property type="entry name" value="BNAC09G50660D PROTEIN"/>
    <property type="match status" value="1"/>
</dbReference>
<evidence type="ECO:0008006" key="6">
    <source>
        <dbReference type="Google" id="ProtNLM"/>
    </source>
</evidence>
<organism evidence="4 5">
    <name type="scientific">Rhododendron williamsianum</name>
    <dbReference type="NCBI Taxonomy" id="262921"/>
    <lineage>
        <taxon>Eukaryota</taxon>
        <taxon>Viridiplantae</taxon>
        <taxon>Streptophyta</taxon>
        <taxon>Embryophyta</taxon>
        <taxon>Tracheophyta</taxon>
        <taxon>Spermatophyta</taxon>
        <taxon>Magnoliopsida</taxon>
        <taxon>eudicotyledons</taxon>
        <taxon>Gunneridae</taxon>
        <taxon>Pentapetalae</taxon>
        <taxon>asterids</taxon>
        <taxon>Ericales</taxon>
        <taxon>Ericaceae</taxon>
        <taxon>Ericoideae</taxon>
        <taxon>Rhodoreae</taxon>
        <taxon>Rhododendron</taxon>
    </lineage>
</organism>
<evidence type="ECO:0000259" key="2">
    <source>
        <dbReference type="Pfam" id="PF05003"/>
    </source>
</evidence>
<dbReference type="PANTHER" id="PTHR31371:SF20">
    <property type="entry name" value="OS12G0146500 PROTEIN"/>
    <property type="match status" value="1"/>
</dbReference>
<dbReference type="Proteomes" id="UP000428333">
    <property type="component" value="Linkage Group LG02"/>
</dbReference>
<dbReference type="OrthoDB" id="2018987at2759"/>
<evidence type="ECO:0000256" key="1">
    <source>
        <dbReference type="SAM" id="MobiDB-lite"/>
    </source>
</evidence>
<gene>
    <name evidence="4" type="ORF">C3L33_02713</name>
</gene>
<dbReference type="AlphaFoldDB" id="A0A6A4MAU1"/>
<dbReference type="EMBL" id="QEFC01000265">
    <property type="protein sequence ID" value="KAE9465381.1"/>
    <property type="molecule type" value="Genomic_DNA"/>
</dbReference>
<dbReference type="InterPro" id="IPR021864">
    <property type="entry name" value="DUF3475"/>
</dbReference>
<feature type="domain" description="DUF668" evidence="2">
    <location>
        <begin position="432"/>
        <end position="523"/>
    </location>
</feature>
<comment type="caution">
    <text evidence="4">The sequence shown here is derived from an EMBL/GenBank/DDBJ whole genome shotgun (WGS) entry which is preliminary data.</text>
</comment>
<dbReference type="Pfam" id="PF11961">
    <property type="entry name" value="DUF3475"/>
    <property type="match status" value="1"/>
</dbReference>
<dbReference type="GO" id="GO:0045927">
    <property type="term" value="P:positive regulation of growth"/>
    <property type="evidence" value="ECO:0007669"/>
    <property type="project" value="InterPro"/>
</dbReference>
<evidence type="ECO:0000313" key="5">
    <source>
        <dbReference type="Proteomes" id="UP000428333"/>
    </source>
</evidence>
<keyword evidence="5" id="KW-1185">Reference proteome</keyword>
<dbReference type="InterPro" id="IPR007700">
    <property type="entry name" value="DUF668"/>
</dbReference>
<accession>A0A6A4MAU1</accession>
<dbReference type="Pfam" id="PF05003">
    <property type="entry name" value="DUF668"/>
    <property type="match status" value="1"/>
</dbReference>
<feature type="compositionally biased region" description="Polar residues" evidence="1">
    <location>
        <begin position="258"/>
        <end position="273"/>
    </location>
</feature>
<name>A0A6A4MAU1_9ERIC</name>
<protein>
    <recommendedName>
        <fullName evidence="6">DUF668 domain-containing protein</fullName>
    </recommendedName>
</protein>
<feature type="domain" description="DUF3475" evidence="3">
    <location>
        <begin position="27"/>
        <end position="82"/>
    </location>
</feature>
<proteinExistence type="predicted"/>
<reference evidence="4 5" key="1">
    <citation type="journal article" date="2019" name="Genome Biol. Evol.">
        <title>The Rhododendron genome and chromosomal organization provide insight into shared whole-genome duplications across the heath family (Ericaceae).</title>
        <authorList>
            <person name="Soza V.L."/>
            <person name="Lindsley D."/>
            <person name="Waalkes A."/>
            <person name="Ramage E."/>
            <person name="Patwardhan R.P."/>
            <person name="Burton J.N."/>
            <person name="Adey A."/>
            <person name="Kumar A."/>
            <person name="Qiu R."/>
            <person name="Shendure J."/>
            <person name="Hall B."/>
        </authorList>
    </citation>
    <scope>NUCLEOTIDE SEQUENCE [LARGE SCALE GENOMIC DNA]</scope>
    <source>
        <strain evidence="4">RSF 1966-606</strain>
    </source>
</reference>